<comment type="caution">
    <text evidence="1">The sequence shown here is derived from an EMBL/GenBank/DDBJ whole genome shotgun (WGS) entry which is preliminary data.</text>
</comment>
<dbReference type="EMBL" id="ADNC01000007">
    <property type="protein sequence ID" value="EFF41580.1"/>
    <property type="molecule type" value="Genomic_DNA"/>
</dbReference>
<keyword evidence="2" id="KW-1185">Reference proteome</keyword>
<evidence type="ECO:0000313" key="2">
    <source>
        <dbReference type="Proteomes" id="UP000004757"/>
    </source>
</evidence>
<proteinExistence type="predicted"/>
<reference evidence="1 2" key="1">
    <citation type="submission" date="2010-03" db="EMBL/GenBank/DDBJ databases">
        <authorList>
            <person name="Glass J.I."/>
            <person name="Benders G.A."/>
            <person name="Durkin A.S."/>
            <person name="Farmerie W.G."/>
            <person name="Hlavinka K."/>
            <person name="Hostetler J."/>
            <person name="Jackson J."/>
            <person name="May M.A."/>
            <person name="Miller R.H."/>
            <person name="Paralanov V."/>
            <person name="Radune D."/>
            <person name="Szczypinski B."/>
            <person name="Brown D.R."/>
        </authorList>
    </citation>
    <scope>NUCLEOTIDE SEQUENCE [LARGE SCALE GENOMIC DNA]</scope>
    <source>
        <strain evidence="1 2">A21JP2</strain>
    </source>
</reference>
<name>D4XVK2_9BACT</name>
<accession>D4XVK2</accession>
<evidence type="ECO:0000313" key="1">
    <source>
        <dbReference type="EMBL" id="EFF41580.1"/>
    </source>
</evidence>
<dbReference type="Proteomes" id="UP000004757">
    <property type="component" value="Unassembled WGS sequence"/>
</dbReference>
<organism evidence="1 2">
    <name type="scientific">Mycoplasmopsis alligatoris A21JP2</name>
    <dbReference type="NCBI Taxonomy" id="747682"/>
    <lineage>
        <taxon>Bacteria</taxon>
        <taxon>Bacillati</taxon>
        <taxon>Mycoplasmatota</taxon>
        <taxon>Mycoplasmoidales</taxon>
        <taxon>Metamycoplasmataceae</taxon>
        <taxon>Mycoplasmopsis</taxon>
    </lineage>
</organism>
<protein>
    <submittedName>
        <fullName evidence="1">Uncharacterized protein</fullName>
    </submittedName>
</protein>
<gene>
    <name evidence="1" type="ORF">MALL_0577</name>
</gene>
<dbReference type="STRING" id="747682.MALL_0577"/>
<sequence>MLEKLKTKDSIIKSPISKKINVIYVYWIDDNKHEGCLKIGKTSLKYFKGIENLKLIMKY</sequence>
<dbReference type="RefSeq" id="WP_005683268.1">
    <property type="nucleotide sequence ID" value="NZ_ADNC01000007.1"/>
</dbReference>
<dbReference type="AlphaFoldDB" id="D4XVK2"/>